<dbReference type="AlphaFoldDB" id="A0A1G7W3N6"/>
<name>A0A1G7W3N6_THETY</name>
<dbReference type="GO" id="GO:0006281">
    <property type="term" value="P:DNA repair"/>
    <property type="evidence" value="ECO:0007669"/>
    <property type="project" value="InterPro"/>
</dbReference>
<organism evidence="1 2">
    <name type="scientific">Thermoanaerobacter thermohydrosulfuricus</name>
    <name type="common">Clostridium thermohydrosulfuricum</name>
    <dbReference type="NCBI Taxonomy" id="1516"/>
    <lineage>
        <taxon>Bacteria</taxon>
        <taxon>Bacillati</taxon>
        <taxon>Bacillota</taxon>
        <taxon>Clostridia</taxon>
        <taxon>Thermoanaerobacterales</taxon>
        <taxon>Thermoanaerobacteraceae</taxon>
        <taxon>Thermoanaerobacter</taxon>
    </lineage>
</organism>
<reference evidence="1 2" key="1">
    <citation type="submission" date="2016-10" db="EMBL/GenBank/DDBJ databases">
        <authorList>
            <person name="de Groot N.N."/>
        </authorList>
    </citation>
    <scope>NUCLEOTIDE SEQUENCE [LARGE SCALE GENOMIC DNA]</scope>
    <source>
        <strain evidence="1 2">DSM 569</strain>
    </source>
</reference>
<dbReference type="InterPro" id="IPR036390">
    <property type="entry name" value="WH_DNA-bd_sf"/>
</dbReference>
<evidence type="ECO:0000313" key="2">
    <source>
        <dbReference type="Proteomes" id="UP000183404"/>
    </source>
</evidence>
<dbReference type="EMBL" id="FNBS01000110">
    <property type="protein sequence ID" value="SDG66543.1"/>
    <property type="molecule type" value="Genomic_DNA"/>
</dbReference>
<dbReference type="Gene3D" id="1.10.10.10">
    <property type="entry name" value="Winged helix-like DNA-binding domain superfamily/Winged helix DNA-binding domain"/>
    <property type="match status" value="1"/>
</dbReference>
<dbReference type="NCBIfam" id="NF041107">
    <property type="entry name" value="RQC_minor_1"/>
    <property type="match status" value="1"/>
</dbReference>
<dbReference type="InterPro" id="IPR036388">
    <property type="entry name" value="WH-like_DNA-bd_sf"/>
</dbReference>
<dbReference type="SMART" id="SM00956">
    <property type="entry name" value="RQC"/>
    <property type="match status" value="1"/>
</dbReference>
<dbReference type="Proteomes" id="UP000183404">
    <property type="component" value="Unassembled WGS sequence"/>
</dbReference>
<proteinExistence type="predicted"/>
<accession>A0A1G7W3N6</accession>
<dbReference type="GO" id="GO:0043138">
    <property type="term" value="F:3'-5' DNA helicase activity"/>
    <property type="evidence" value="ECO:0007669"/>
    <property type="project" value="InterPro"/>
</dbReference>
<dbReference type="Pfam" id="PF09382">
    <property type="entry name" value="RQC"/>
    <property type="match status" value="1"/>
</dbReference>
<gene>
    <name evidence="1" type="ORF">SAMN04244560_02734</name>
</gene>
<protein>
    <submittedName>
        <fullName evidence="1">RQC domain-containing protein</fullName>
    </submittedName>
</protein>
<dbReference type="GO" id="GO:0006260">
    <property type="term" value="P:DNA replication"/>
    <property type="evidence" value="ECO:0007669"/>
    <property type="project" value="InterPro"/>
</dbReference>
<dbReference type="SUPFAM" id="SSF46785">
    <property type="entry name" value="Winged helix' DNA-binding domain"/>
    <property type="match status" value="1"/>
</dbReference>
<sequence>MGRTKQKVRYKLNSGGIKSLSDEEIKVILRAADELIGTGGRSMLAKILKGSKDKKVLKYGLDKCPSYGYYCELTMEEITKRIDWMIKAGYLDIEYSGKLPMVIFTKKGWEIERETYANELLNKLTEILEDQDYSFVYELKDRNRGMILLLIEKIKNTENARFIPLLEEWKRIEYKKVQAEIQKAINYLMKVGF</sequence>
<dbReference type="RefSeq" id="WP_019907749.1">
    <property type="nucleotide sequence ID" value="NZ_FNBS01000110.1"/>
</dbReference>
<evidence type="ECO:0000313" key="1">
    <source>
        <dbReference type="EMBL" id="SDG66543.1"/>
    </source>
</evidence>
<dbReference type="InterPro" id="IPR018982">
    <property type="entry name" value="RQC_domain"/>
</dbReference>